<dbReference type="GeneID" id="303366357"/>
<feature type="domain" description="Gcp-like" evidence="1">
    <location>
        <begin position="35"/>
        <end position="160"/>
    </location>
</feature>
<dbReference type="STRING" id="225004.SAMN02745152_00077"/>
<dbReference type="InterPro" id="IPR043129">
    <property type="entry name" value="ATPase_NBD"/>
</dbReference>
<dbReference type="InterPro" id="IPR022496">
    <property type="entry name" value="T6A_TsaB"/>
</dbReference>
<dbReference type="OrthoDB" id="9784166at2"/>
<dbReference type="AlphaFoldDB" id="A0A1T4KBK8"/>
<sequence>MKALAIDSASGCMTVSAKNDDITTSLSLDIGPKQSQELLPAIDFVLKKVDLKPEELDYMVLCKGPGTFTGLRLAFAALKSIELAFNKPVYGVSTLECYASPFENFEGLVISTVDAKKDQFFAGIYENKKTILEPEDTTIEKVISVIDKTKKILCVGPDAKLFAEELKQNSPSLDVIYFDAQINTCINLFNIAEKMIEEKKEPLKDFEGPEYLRKSEAEIALENK</sequence>
<dbReference type="NCBIfam" id="TIGR03725">
    <property type="entry name" value="T6A_YeaZ"/>
    <property type="match status" value="1"/>
</dbReference>
<name>A0A1T4KBK8_9SPIR</name>
<dbReference type="SUPFAM" id="SSF53067">
    <property type="entry name" value="Actin-like ATPase domain"/>
    <property type="match status" value="1"/>
</dbReference>
<dbReference type="EMBL" id="FUXC01000001">
    <property type="protein sequence ID" value="SJZ39824.1"/>
    <property type="molecule type" value="Genomic_DNA"/>
</dbReference>
<protein>
    <submittedName>
        <fullName evidence="2">tRNA threonylcarbamoyladenosine biosynthesis protein TsaB</fullName>
    </submittedName>
</protein>
<dbReference type="GO" id="GO:0002949">
    <property type="term" value="P:tRNA threonylcarbamoyladenosine modification"/>
    <property type="evidence" value="ECO:0007669"/>
    <property type="project" value="InterPro"/>
</dbReference>
<dbReference type="Pfam" id="PF00814">
    <property type="entry name" value="TsaD"/>
    <property type="match status" value="1"/>
</dbReference>
<evidence type="ECO:0000313" key="3">
    <source>
        <dbReference type="Proteomes" id="UP000190395"/>
    </source>
</evidence>
<dbReference type="InterPro" id="IPR000905">
    <property type="entry name" value="Gcp-like_dom"/>
</dbReference>
<gene>
    <name evidence="2" type="ORF">SAMN02745152_00077</name>
</gene>
<accession>A0A1T4KBK8</accession>
<evidence type="ECO:0000313" key="2">
    <source>
        <dbReference type="EMBL" id="SJZ39824.1"/>
    </source>
</evidence>
<dbReference type="Gene3D" id="3.30.420.40">
    <property type="match status" value="2"/>
</dbReference>
<proteinExistence type="predicted"/>
<dbReference type="RefSeq" id="WP_078929739.1">
    <property type="nucleotide sequence ID" value="NZ_CAMEQG010000003.1"/>
</dbReference>
<reference evidence="2 3" key="1">
    <citation type="submission" date="2017-02" db="EMBL/GenBank/DDBJ databases">
        <authorList>
            <person name="Peterson S.W."/>
        </authorList>
    </citation>
    <scope>NUCLEOTIDE SEQUENCE [LARGE SCALE GENOMIC DNA]</scope>
    <source>
        <strain evidence="2 3">ATCC BAA-909</strain>
    </source>
</reference>
<organism evidence="2 3">
    <name type="scientific">Treponema berlinense</name>
    <dbReference type="NCBI Taxonomy" id="225004"/>
    <lineage>
        <taxon>Bacteria</taxon>
        <taxon>Pseudomonadati</taxon>
        <taxon>Spirochaetota</taxon>
        <taxon>Spirochaetia</taxon>
        <taxon>Spirochaetales</taxon>
        <taxon>Treponemataceae</taxon>
        <taxon>Treponema</taxon>
    </lineage>
</organism>
<evidence type="ECO:0000259" key="1">
    <source>
        <dbReference type="Pfam" id="PF00814"/>
    </source>
</evidence>
<keyword evidence="3" id="KW-1185">Reference proteome</keyword>
<dbReference type="Proteomes" id="UP000190395">
    <property type="component" value="Unassembled WGS sequence"/>
</dbReference>